<keyword evidence="3" id="KW-1185">Reference proteome</keyword>
<evidence type="ECO:0000256" key="1">
    <source>
        <dbReference type="SAM" id="MobiDB-lite"/>
    </source>
</evidence>
<dbReference type="Proteomes" id="UP000794436">
    <property type="component" value="Unassembled WGS sequence"/>
</dbReference>
<proteinExistence type="predicted"/>
<dbReference type="PANTHER" id="PTHR21705:SF11">
    <property type="entry name" value="FHIP FAMILY PROTEIN CG3558"/>
    <property type="match status" value="1"/>
</dbReference>
<feature type="region of interest" description="Disordered" evidence="1">
    <location>
        <begin position="584"/>
        <end position="646"/>
    </location>
</feature>
<dbReference type="InterPro" id="IPR019384">
    <property type="entry name" value="FHIP"/>
</dbReference>
<feature type="compositionally biased region" description="Acidic residues" evidence="1">
    <location>
        <begin position="584"/>
        <end position="594"/>
    </location>
</feature>
<dbReference type="AlphaFoldDB" id="A0A8K1C7V1"/>
<sequence length="901" mass="99915">MSWFRSKIKLVAARASDIVAQAADIVAPPLYESRVDEFHHRWMTVSRFLETVMNRDVDAVEQRRLLLESHTRDSLQKLVLLIYAEENATDRQELTATQHPSLRLSEVDGQTAQESTRACLEYLLERQIIPHLCDVGRRDQPCGIMSLTLQFVGALLGRVNHPILPTREVHMAVVGLIQAATKKEVEDPVVRKCLITLLNILWKKLRGDPVQTEFFFANRQGDVSDLVLFTGLLPHMYAVGKIGEKCREALVIAASMHEEALCRFVLRLTPFCHYAVNGVISAFDALPRTLPDKVTPMVPNTAVAVTRGIDSELQFLATRLRFCCTLAMVGRFELVDIDENTGTESRSSITNEILAQFRARFLEGPLLDALMDTSEATARTGTLYTRIMLEELAACSRDINANPLLLVFVQFLVEQGVSSAGEEATPLITESQATAQEESGERRLPVDLMHRMDSLSSSLSIATMDLFTSLMELQDPYIDETLLGEASADTEAPRGSVLALSPHGQNNSAIWFASRFPDSAVASNAHVWKIQAFDSMASNVDIPLQNDTENSEDQIVSLLSYIADAEYVTCQRAPAVLDDWELSDDEDEIDDQEQEQLAPPDNKPAANGEETPEAKRDSTGSPVKRNRKGSDAGSTSSRTAATRNAMKPLKEVPLTLGIASYTPVVTKYRTDSTARTSVSDKSDDASTASVLPTFFRLVLNRLERVLESSFQENLALSGLISVLAQKTRYSDIVFDLSEQRGAGQSIRSVLEEVHGDAVRRTDRLNNGAQRLAEMRRKLVEENNDAALNDHEAETRLLCGFIILDEILKELCSILFAKERVRSLPVKPEGYYLEPKRLSITSPRRGSTESRRGSVVNEETPQSIGQELEQLIKDAEAMVGGLSTIDPNDPMSPKSEHAELVM</sequence>
<evidence type="ECO:0000313" key="3">
    <source>
        <dbReference type="Proteomes" id="UP000794436"/>
    </source>
</evidence>
<accession>A0A8K1C7V1</accession>
<feature type="compositionally biased region" description="Polar residues" evidence="1">
    <location>
        <begin position="632"/>
        <end position="642"/>
    </location>
</feature>
<dbReference type="EMBL" id="SPLM01000113">
    <property type="protein sequence ID" value="TMW58054.1"/>
    <property type="molecule type" value="Genomic_DNA"/>
</dbReference>
<protein>
    <submittedName>
        <fullName evidence="2">Uncharacterized protein</fullName>
    </submittedName>
</protein>
<comment type="caution">
    <text evidence="2">The sequence shown here is derived from an EMBL/GenBank/DDBJ whole genome shotgun (WGS) entry which is preliminary data.</text>
</comment>
<evidence type="ECO:0000313" key="2">
    <source>
        <dbReference type="EMBL" id="TMW58054.1"/>
    </source>
</evidence>
<name>A0A8K1C7V1_PYTOL</name>
<reference evidence="2" key="1">
    <citation type="submission" date="2019-03" db="EMBL/GenBank/DDBJ databases">
        <title>Long read genome sequence of the mycoparasitic Pythium oligandrum ATCC 38472 isolated from sugarbeet rhizosphere.</title>
        <authorList>
            <person name="Gaulin E."/>
        </authorList>
    </citation>
    <scope>NUCLEOTIDE SEQUENCE</scope>
    <source>
        <strain evidence="2">ATCC 38472_TT</strain>
    </source>
</reference>
<gene>
    <name evidence="2" type="ORF">Poli38472_013528</name>
</gene>
<feature type="region of interest" description="Disordered" evidence="1">
    <location>
        <begin position="840"/>
        <end position="862"/>
    </location>
</feature>
<dbReference type="OrthoDB" id="5350595at2759"/>
<dbReference type="PANTHER" id="PTHR21705">
    <property type="entry name" value="RAI16 PROTEIN-RELATED"/>
    <property type="match status" value="1"/>
</dbReference>
<feature type="region of interest" description="Disordered" evidence="1">
    <location>
        <begin position="881"/>
        <end position="901"/>
    </location>
</feature>
<organism evidence="2 3">
    <name type="scientific">Pythium oligandrum</name>
    <name type="common">Mycoparasitic fungus</name>
    <dbReference type="NCBI Taxonomy" id="41045"/>
    <lineage>
        <taxon>Eukaryota</taxon>
        <taxon>Sar</taxon>
        <taxon>Stramenopiles</taxon>
        <taxon>Oomycota</taxon>
        <taxon>Peronosporomycetes</taxon>
        <taxon>Pythiales</taxon>
        <taxon>Pythiaceae</taxon>
        <taxon>Pythium</taxon>
    </lineage>
</organism>
<dbReference type="Pfam" id="PF10257">
    <property type="entry name" value="RAI16-like"/>
    <property type="match status" value="1"/>
</dbReference>